<dbReference type="Gene3D" id="1.10.357.10">
    <property type="entry name" value="Tetracycline Repressor, domain 2"/>
    <property type="match status" value="1"/>
</dbReference>
<evidence type="ECO:0000256" key="3">
    <source>
        <dbReference type="SAM" id="Phobius"/>
    </source>
</evidence>
<name>A0A0R2FUM6_9LACO</name>
<dbReference type="InterPro" id="IPR039532">
    <property type="entry name" value="TetR_C_Firmicutes"/>
</dbReference>
<dbReference type="GO" id="GO:0003677">
    <property type="term" value="F:DNA binding"/>
    <property type="evidence" value="ECO:0007669"/>
    <property type="project" value="UniProtKB-UniRule"/>
</dbReference>
<dbReference type="OrthoDB" id="9810250at2"/>
<reference evidence="5 6" key="1">
    <citation type="journal article" date="2015" name="Genome Announc.">
        <title>Expanding the biotechnology potential of lactobacilli through comparative genomics of 213 strains and associated genera.</title>
        <authorList>
            <person name="Sun Z."/>
            <person name="Harris H.M."/>
            <person name="McCann A."/>
            <person name="Guo C."/>
            <person name="Argimon S."/>
            <person name="Zhang W."/>
            <person name="Yang X."/>
            <person name="Jeffery I.B."/>
            <person name="Cooney J.C."/>
            <person name="Kagawa T.F."/>
            <person name="Liu W."/>
            <person name="Song Y."/>
            <person name="Salvetti E."/>
            <person name="Wrobel A."/>
            <person name="Rasinkangas P."/>
            <person name="Parkhill J."/>
            <person name="Rea M.C."/>
            <person name="O'Sullivan O."/>
            <person name="Ritari J."/>
            <person name="Douillard F.P."/>
            <person name="Paul Ross R."/>
            <person name="Yang R."/>
            <person name="Briner A.E."/>
            <person name="Felis G.E."/>
            <person name="de Vos W.M."/>
            <person name="Barrangou R."/>
            <person name="Klaenhammer T.R."/>
            <person name="Caufield P.W."/>
            <person name="Cui Y."/>
            <person name="Zhang H."/>
            <person name="O'Toole P.W."/>
        </authorList>
    </citation>
    <scope>NUCLEOTIDE SEQUENCE [LARGE SCALE GENOMIC DNA]</scope>
    <source>
        <strain evidence="5 6">ATCC 27304</strain>
    </source>
</reference>
<proteinExistence type="predicted"/>
<dbReference type="PROSITE" id="PS50977">
    <property type="entry name" value="HTH_TETR_2"/>
    <property type="match status" value="1"/>
</dbReference>
<keyword evidence="3" id="KW-1133">Transmembrane helix</keyword>
<dbReference type="SUPFAM" id="SSF46689">
    <property type="entry name" value="Homeodomain-like"/>
    <property type="match status" value="1"/>
</dbReference>
<evidence type="ECO:0000313" key="5">
    <source>
        <dbReference type="EMBL" id="KRN32095.1"/>
    </source>
</evidence>
<dbReference type="STRING" id="1618.IV36_GL001346"/>
<dbReference type="InterPro" id="IPR001647">
    <property type="entry name" value="HTH_TetR"/>
</dbReference>
<accession>A0A0R2FUM6</accession>
<keyword evidence="3" id="KW-0472">Membrane</keyword>
<dbReference type="Pfam" id="PF00440">
    <property type="entry name" value="TetR_N"/>
    <property type="match status" value="1"/>
</dbReference>
<evidence type="ECO:0000313" key="6">
    <source>
        <dbReference type="Proteomes" id="UP000051727"/>
    </source>
</evidence>
<feature type="transmembrane region" description="Helical" evidence="3">
    <location>
        <begin position="144"/>
        <end position="161"/>
    </location>
</feature>
<organism evidence="5 6">
    <name type="scientific">Liquorilactobacillus mali</name>
    <dbReference type="NCBI Taxonomy" id="1618"/>
    <lineage>
        <taxon>Bacteria</taxon>
        <taxon>Bacillati</taxon>
        <taxon>Bacillota</taxon>
        <taxon>Bacilli</taxon>
        <taxon>Lactobacillales</taxon>
        <taxon>Lactobacillaceae</taxon>
        <taxon>Liquorilactobacillus</taxon>
    </lineage>
</organism>
<evidence type="ECO:0000256" key="2">
    <source>
        <dbReference type="PROSITE-ProRule" id="PRU00335"/>
    </source>
</evidence>
<sequence length="198" mass="23043">MVGTKNNQRVIQTKLIIRQTFLKLLKHRKFEEVTVTDICKEAKITRGTFYRYYQSTFALMDQLKNNLAKEIIALIKERFDEADWNILPIIFEVLKKSDPEVVKVALNKKNGNQCISRIFACLREAIRPTVMQEIEMLTDTDFDYLYAYVTAGISGILILWVEKGMDPDTSVIERSVLSIINRSRFEMAKEMPNIRGIR</sequence>
<keyword evidence="1 2" id="KW-0238">DNA-binding</keyword>
<comment type="caution">
    <text evidence="5">The sequence shown here is derived from an EMBL/GenBank/DDBJ whole genome shotgun (WGS) entry which is preliminary data.</text>
</comment>
<evidence type="ECO:0000256" key="1">
    <source>
        <dbReference type="ARBA" id="ARBA00023125"/>
    </source>
</evidence>
<dbReference type="EMBL" id="JQAR01000003">
    <property type="protein sequence ID" value="KRN32095.1"/>
    <property type="molecule type" value="Genomic_DNA"/>
</dbReference>
<dbReference type="PANTHER" id="PTHR43479">
    <property type="entry name" value="ACREF/ENVCD OPERON REPRESSOR-RELATED"/>
    <property type="match status" value="1"/>
</dbReference>
<evidence type="ECO:0000259" key="4">
    <source>
        <dbReference type="PROSITE" id="PS50977"/>
    </source>
</evidence>
<protein>
    <submittedName>
        <fullName evidence="5">Transcription regulator</fullName>
    </submittedName>
</protein>
<dbReference type="Proteomes" id="UP000051727">
    <property type="component" value="Unassembled WGS sequence"/>
</dbReference>
<dbReference type="InterPro" id="IPR050624">
    <property type="entry name" value="HTH-type_Tx_Regulator"/>
</dbReference>
<feature type="domain" description="HTH tetR-type" evidence="4">
    <location>
        <begin position="11"/>
        <end position="71"/>
    </location>
</feature>
<keyword evidence="3" id="KW-0812">Transmembrane</keyword>
<dbReference type="RefSeq" id="WP_056990614.1">
    <property type="nucleotide sequence ID" value="NZ_JATAAJ010000005.1"/>
</dbReference>
<feature type="DNA-binding region" description="H-T-H motif" evidence="2">
    <location>
        <begin position="34"/>
        <end position="53"/>
    </location>
</feature>
<dbReference type="AlphaFoldDB" id="A0A0R2FUM6"/>
<dbReference type="InterPro" id="IPR009057">
    <property type="entry name" value="Homeodomain-like_sf"/>
</dbReference>
<gene>
    <name evidence="5" type="ORF">IV36_GL001346</name>
</gene>
<dbReference type="Pfam" id="PF14278">
    <property type="entry name" value="TetR_C_8"/>
    <property type="match status" value="1"/>
</dbReference>
<dbReference type="PANTHER" id="PTHR43479:SF7">
    <property type="entry name" value="TETR-FAMILY TRANSCRIPTIONAL REGULATOR"/>
    <property type="match status" value="1"/>
</dbReference>
<dbReference type="PATRIC" id="fig|1618.3.peg.1363"/>